<name>A0A6J4KRM4_9BACT</name>
<gene>
    <name evidence="2" type="ORF">AVDCRST_MAG11-1659</name>
</gene>
<feature type="non-terminal residue" evidence="2">
    <location>
        <position position="1"/>
    </location>
</feature>
<accession>A0A6J4KRM4</accession>
<feature type="non-terminal residue" evidence="2">
    <location>
        <position position="57"/>
    </location>
</feature>
<evidence type="ECO:0000256" key="1">
    <source>
        <dbReference type="SAM" id="MobiDB-lite"/>
    </source>
</evidence>
<dbReference type="AlphaFoldDB" id="A0A6J4KRM4"/>
<protein>
    <submittedName>
        <fullName evidence="2">Uncharacterized protein</fullName>
    </submittedName>
</protein>
<dbReference type="EMBL" id="CADCTU010000376">
    <property type="protein sequence ID" value="CAA9313636.1"/>
    <property type="molecule type" value="Genomic_DNA"/>
</dbReference>
<reference evidence="2" key="1">
    <citation type="submission" date="2020-02" db="EMBL/GenBank/DDBJ databases">
        <authorList>
            <person name="Meier V. D."/>
        </authorList>
    </citation>
    <scope>NUCLEOTIDE SEQUENCE</scope>
    <source>
        <strain evidence="2">AVDCRST_MAG11</strain>
    </source>
</reference>
<evidence type="ECO:0000313" key="2">
    <source>
        <dbReference type="EMBL" id="CAA9313636.1"/>
    </source>
</evidence>
<feature type="compositionally biased region" description="Basic and acidic residues" evidence="1">
    <location>
        <begin position="32"/>
        <end position="42"/>
    </location>
</feature>
<sequence>ARHLERAGRLGGEHRHRHAAPPRRVGEPLAEVPRRPAHELRRPPPVRVRAREAVQQV</sequence>
<feature type="compositionally biased region" description="Basic and acidic residues" evidence="1">
    <location>
        <begin position="1"/>
        <end position="13"/>
    </location>
</feature>
<feature type="region of interest" description="Disordered" evidence="1">
    <location>
        <begin position="1"/>
        <end position="57"/>
    </location>
</feature>
<proteinExistence type="predicted"/>
<organism evidence="2">
    <name type="scientific">uncultured Gemmatimonadaceae bacterium</name>
    <dbReference type="NCBI Taxonomy" id="246130"/>
    <lineage>
        <taxon>Bacteria</taxon>
        <taxon>Pseudomonadati</taxon>
        <taxon>Gemmatimonadota</taxon>
        <taxon>Gemmatimonadia</taxon>
        <taxon>Gemmatimonadales</taxon>
        <taxon>Gemmatimonadaceae</taxon>
        <taxon>environmental samples</taxon>
    </lineage>
</organism>